<dbReference type="GO" id="GO:0000155">
    <property type="term" value="F:phosphorelay sensor kinase activity"/>
    <property type="evidence" value="ECO:0007669"/>
    <property type="project" value="InterPro"/>
</dbReference>
<dbReference type="CDD" id="cd00082">
    <property type="entry name" value="HisKA"/>
    <property type="match status" value="1"/>
</dbReference>
<dbReference type="Pfam" id="PF00512">
    <property type="entry name" value="HisKA"/>
    <property type="match status" value="1"/>
</dbReference>
<dbReference type="PANTHER" id="PTHR43065:SF42">
    <property type="entry name" value="TWO-COMPONENT SENSOR PPRA"/>
    <property type="match status" value="1"/>
</dbReference>
<name>A0A1H1X3Q9_9PSED</name>
<evidence type="ECO:0000313" key="9">
    <source>
        <dbReference type="Proteomes" id="UP000199524"/>
    </source>
</evidence>
<proteinExistence type="predicted"/>
<feature type="domain" description="Histidine kinase" evidence="5">
    <location>
        <begin position="297"/>
        <end position="521"/>
    </location>
</feature>
<gene>
    <name evidence="8" type="ORF">SAMN05216598_3695</name>
</gene>
<sequence length="663" mass="73499">MHGAIMKSPETGTLEQTVEQDMHYRTMFEAVDTGFCIIEMKFDTTGKPVDYRFIDMNPAFERETGLTNAKGRWVRDLLPAHEQYWCDIYGDVYLTGVEQRLENQAQALDRWYAVHAVRVGSPGAYKVAVFFNDITERRQAEIALKQLNASLEQEVASRTDDRNQLWTLSSDIMLRCSFDGQIIAINPAWETTLGWSEAELLGTSLYDLIHPDDIEQSLEQARFSATGRSICRFENRYRCKHGGYRWINWSSSPSNEVINAVGRDCTLDKEQAQALAKAESQLRQSQKMEAVGQLTGGLAHDFNNLLTGISGSLEMLQSRINQGRVENLDRYINAALIASRRATALTHRLLAFSRRQTLDSRATNVNLMVKEMQDLIRRTVGPSIQLESKLSENLWTTLVDQNQLENSLLNLCINARDAMPDGGHLRIETANITLNSASALALELPPGGYVYLSVADSGCGMSTDILSKVFEPFFTTKPLGSGTGLGLSMVYGFALQSGGQVRIHSQPGNGTQVRLYLPRHFADAQEPAVVRSAPPALHAVAGETVLVVDDEPQVRMLMVDLLEERGYKVWEASDGAKGLQILQSPIRIDLLVSDVGLPGGMNGRQLAELARQTRPGLKVLFVTGYAEHSVIGDGNLAAGMHVMTKPFALDDLANRVRDVIIHT</sequence>
<dbReference type="SUPFAM" id="SSF47384">
    <property type="entry name" value="Homodimeric domain of signal transducing histidine kinase"/>
    <property type="match status" value="1"/>
</dbReference>
<dbReference type="PROSITE" id="PS50112">
    <property type="entry name" value="PAS"/>
    <property type="match status" value="1"/>
</dbReference>
<dbReference type="InterPro" id="IPR013655">
    <property type="entry name" value="PAS_fold_3"/>
</dbReference>
<keyword evidence="3 4" id="KW-0597">Phosphoprotein</keyword>
<evidence type="ECO:0000313" key="8">
    <source>
        <dbReference type="EMBL" id="SDT03219.1"/>
    </source>
</evidence>
<dbReference type="Gene3D" id="1.10.287.130">
    <property type="match status" value="1"/>
</dbReference>
<reference evidence="9" key="1">
    <citation type="submission" date="2016-10" db="EMBL/GenBank/DDBJ databases">
        <authorList>
            <person name="Varghese N."/>
            <person name="Submissions S."/>
        </authorList>
    </citation>
    <scope>NUCLEOTIDE SEQUENCE [LARGE SCALE GENOMIC DNA]</scope>
    <source>
        <strain evidence="9">ATCC 23835</strain>
    </source>
</reference>
<comment type="catalytic activity">
    <reaction evidence="1">
        <text>ATP + protein L-histidine = ADP + protein N-phospho-L-histidine.</text>
        <dbReference type="EC" id="2.7.13.3"/>
    </reaction>
</comment>
<dbReference type="InterPro" id="IPR004358">
    <property type="entry name" value="Sig_transdc_His_kin-like_C"/>
</dbReference>
<dbReference type="InterPro" id="IPR003594">
    <property type="entry name" value="HATPase_dom"/>
</dbReference>
<evidence type="ECO:0000259" key="6">
    <source>
        <dbReference type="PROSITE" id="PS50110"/>
    </source>
</evidence>
<dbReference type="Pfam" id="PF00072">
    <property type="entry name" value="Response_reg"/>
    <property type="match status" value="1"/>
</dbReference>
<dbReference type="SUPFAM" id="SSF55874">
    <property type="entry name" value="ATPase domain of HSP90 chaperone/DNA topoisomerase II/histidine kinase"/>
    <property type="match status" value="1"/>
</dbReference>
<dbReference type="InterPro" id="IPR005467">
    <property type="entry name" value="His_kinase_dom"/>
</dbReference>
<dbReference type="PRINTS" id="PR00344">
    <property type="entry name" value="BCTRLSENSOR"/>
</dbReference>
<dbReference type="Pfam" id="PF02518">
    <property type="entry name" value="HATPase_c"/>
    <property type="match status" value="1"/>
</dbReference>
<evidence type="ECO:0000256" key="2">
    <source>
        <dbReference type="ARBA" id="ARBA00012438"/>
    </source>
</evidence>
<dbReference type="Pfam" id="PF13188">
    <property type="entry name" value="PAS_8"/>
    <property type="match status" value="1"/>
</dbReference>
<evidence type="ECO:0000256" key="3">
    <source>
        <dbReference type="ARBA" id="ARBA00022553"/>
    </source>
</evidence>
<evidence type="ECO:0000259" key="5">
    <source>
        <dbReference type="PROSITE" id="PS50109"/>
    </source>
</evidence>
<dbReference type="AlphaFoldDB" id="A0A1H1X3Q9"/>
<dbReference type="PROSITE" id="PS50109">
    <property type="entry name" value="HIS_KIN"/>
    <property type="match status" value="1"/>
</dbReference>
<dbReference type="CDD" id="cd18161">
    <property type="entry name" value="REC_hyHK_blue-like"/>
    <property type="match status" value="1"/>
</dbReference>
<keyword evidence="9" id="KW-1185">Reference proteome</keyword>
<dbReference type="NCBIfam" id="TIGR00229">
    <property type="entry name" value="sensory_box"/>
    <property type="match status" value="1"/>
</dbReference>
<dbReference type="InterPro" id="IPR036890">
    <property type="entry name" value="HATPase_C_sf"/>
</dbReference>
<organism evidence="8 9">
    <name type="scientific">Pseudomonas asplenii</name>
    <dbReference type="NCBI Taxonomy" id="53407"/>
    <lineage>
        <taxon>Bacteria</taxon>
        <taxon>Pseudomonadati</taxon>
        <taxon>Pseudomonadota</taxon>
        <taxon>Gammaproteobacteria</taxon>
        <taxon>Pseudomonadales</taxon>
        <taxon>Pseudomonadaceae</taxon>
        <taxon>Pseudomonas</taxon>
    </lineage>
</organism>
<evidence type="ECO:0000256" key="4">
    <source>
        <dbReference type="PROSITE-ProRule" id="PRU00169"/>
    </source>
</evidence>
<accession>A0A1H1X3Q9</accession>
<evidence type="ECO:0000259" key="7">
    <source>
        <dbReference type="PROSITE" id="PS50112"/>
    </source>
</evidence>
<dbReference type="Gene3D" id="3.30.450.20">
    <property type="entry name" value="PAS domain"/>
    <property type="match status" value="2"/>
</dbReference>
<dbReference type="GeneID" id="300208625"/>
<feature type="domain" description="PAS" evidence="7">
    <location>
        <begin position="179"/>
        <end position="228"/>
    </location>
</feature>
<dbReference type="SUPFAM" id="SSF52172">
    <property type="entry name" value="CheY-like"/>
    <property type="match status" value="1"/>
</dbReference>
<dbReference type="CDD" id="cd00130">
    <property type="entry name" value="PAS"/>
    <property type="match status" value="1"/>
</dbReference>
<dbReference type="SMART" id="SM00448">
    <property type="entry name" value="REC"/>
    <property type="match status" value="1"/>
</dbReference>
<dbReference type="EMBL" id="LT629777">
    <property type="protein sequence ID" value="SDT03219.1"/>
    <property type="molecule type" value="Genomic_DNA"/>
</dbReference>
<dbReference type="InterPro" id="IPR000014">
    <property type="entry name" value="PAS"/>
</dbReference>
<dbReference type="InterPro" id="IPR011006">
    <property type="entry name" value="CheY-like_superfamily"/>
</dbReference>
<protein>
    <recommendedName>
        <fullName evidence="2">histidine kinase</fullName>
        <ecNumber evidence="2">2.7.13.3</ecNumber>
    </recommendedName>
</protein>
<dbReference type="InterPro" id="IPR003661">
    <property type="entry name" value="HisK_dim/P_dom"/>
</dbReference>
<feature type="modified residue" description="4-aspartylphosphate" evidence="4">
    <location>
        <position position="594"/>
    </location>
</feature>
<dbReference type="InterPro" id="IPR001789">
    <property type="entry name" value="Sig_transdc_resp-reg_receiver"/>
</dbReference>
<dbReference type="Proteomes" id="UP000199524">
    <property type="component" value="Chromosome I"/>
</dbReference>
<dbReference type="SMART" id="SM00387">
    <property type="entry name" value="HATPase_c"/>
    <property type="match status" value="1"/>
</dbReference>
<dbReference type="Gene3D" id="3.30.565.10">
    <property type="entry name" value="Histidine kinase-like ATPase, C-terminal domain"/>
    <property type="match status" value="1"/>
</dbReference>
<dbReference type="InterPro" id="IPR035965">
    <property type="entry name" value="PAS-like_dom_sf"/>
</dbReference>
<dbReference type="Gene3D" id="3.40.50.2300">
    <property type="match status" value="1"/>
</dbReference>
<dbReference type="EC" id="2.7.13.3" evidence="2"/>
<dbReference type="PANTHER" id="PTHR43065">
    <property type="entry name" value="SENSOR HISTIDINE KINASE"/>
    <property type="match status" value="1"/>
</dbReference>
<dbReference type="SUPFAM" id="SSF55785">
    <property type="entry name" value="PYP-like sensor domain (PAS domain)"/>
    <property type="match status" value="2"/>
</dbReference>
<dbReference type="SMART" id="SM00091">
    <property type="entry name" value="PAS"/>
    <property type="match status" value="1"/>
</dbReference>
<dbReference type="InterPro" id="IPR036097">
    <property type="entry name" value="HisK_dim/P_sf"/>
</dbReference>
<dbReference type="PROSITE" id="PS50110">
    <property type="entry name" value="RESPONSE_REGULATORY"/>
    <property type="match status" value="1"/>
</dbReference>
<dbReference type="Pfam" id="PF08447">
    <property type="entry name" value="PAS_3"/>
    <property type="match status" value="1"/>
</dbReference>
<dbReference type="RefSeq" id="WP_090207287.1">
    <property type="nucleotide sequence ID" value="NZ_LT629777.1"/>
</dbReference>
<feature type="domain" description="Response regulatory" evidence="6">
    <location>
        <begin position="544"/>
        <end position="660"/>
    </location>
</feature>
<evidence type="ECO:0000256" key="1">
    <source>
        <dbReference type="ARBA" id="ARBA00000085"/>
    </source>
</evidence>
<dbReference type="SMART" id="SM00388">
    <property type="entry name" value="HisKA"/>
    <property type="match status" value="1"/>
</dbReference>